<sequence>MLKLSLLWTHLPLLLLSKPITASLSHSEQPSCISLKDSTFCRGAFGKYFISNETWIAGNSASSIQVFDRMLSYYFGSQTDVHEIDTRFHCTNGPGWDGIYEPPYRVSHTCISILNQVPSKACNVNNPVPPLCKSACLAYADGWAVLIKNQTACPAPQKEVNYLLSTLYDGCEQYPYNGAEGNCISGYEDDGSVCGFSLPEGLDSLCTFCNSSDNPCCQTETALSCPGRSNAGRKSHISTAALVCSIVFGCLGGILLIVLGIFFYKRRKKSKQLNITKIEDSSISESFSTAHLNTAVQSVSEYVCKFPYNPALSDELLLEVGDVITIMWIFNDGWGVGKNQTRGEEGAFPMACVTTKQIDNLEDFNASTITNRIPRRVSSKRISNRDQSA</sequence>
<feature type="chain" id="PRO_5045477225" description="SH3 domain-containing protein" evidence="4">
    <location>
        <begin position="23"/>
        <end position="389"/>
    </location>
</feature>
<proteinExistence type="predicted"/>
<keyword evidence="3" id="KW-0472">Membrane</keyword>
<evidence type="ECO:0000259" key="5">
    <source>
        <dbReference type="PROSITE" id="PS50002"/>
    </source>
</evidence>
<dbReference type="Gene3D" id="2.30.30.40">
    <property type="entry name" value="SH3 Domains"/>
    <property type="match status" value="1"/>
</dbReference>
<reference evidence="6 7" key="1">
    <citation type="submission" date="2023-04" db="EMBL/GenBank/DDBJ databases">
        <title>Genome of Basidiobolus ranarum AG-B5.</title>
        <authorList>
            <person name="Stajich J.E."/>
            <person name="Carter-House D."/>
            <person name="Gryganskyi A."/>
        </authorList>
    </citation>
    <scope>NUCLEOTIDE SEQUENCE [LARGE SCALE GENOMIC DNA]</scope>
    <source>
        <strain evidence="6 7">AG-B5</strain>
    </source>
</reference>
<evidence type="ECO:0000256" key="4">
    <source>
        <dbReference type="SAM" id="SignalP"/>
    </source>
</evidence>
<gene>
    <name evidence="6" type="ORF">K7432_000320</name>
</gene>
<accession>A0ABR2X5A1</accession>
<comment type="caution">
    <text evidence="6">The sequence shown here is derived from an EMBL/GenBank/DDBJ whole genome shotgun (WGS) entry which is preliminary data.</text>
</comment>
<dbReference type="SUPFAM" id="SSF50044">
    <property type="entry name" value="SH3-domain"/>
    <property type="match status" value="1"/>
</dbReference>
<name>A0ABR2X5A1_9FUNG</name>
<dbReference type="SMART" id="SM00326">
    <property type="entry name" value="SH3"/>
    <property type="match status" value="1"/>
</dbReference>
<keyword evidence="3" id="KW-0812">Transmembrane</keyword>
<dbReference type="Proteomes" id="UP001479436">
    <property type="component" value="Unassembled WGS sequence"/>
</dbReference>
<dbReference type="PROSITE" id="PS50002">
    <property type="entry name" value="SH3"/>
    <property type="match status" value="1"/>
</dbReference>
<evidence type="ECO:0000256" key="2">
    <source>
        <dbReference type="PROSITE-ProRule" id="PRU00192"/>
    </source>
</evidence>
<evidence type="ECO:0000313" key="7">
    <source>
        <dbReference type="Proteomes" id="UP001479436"/>
    </source>
</evidence>
<organism evidence="6 7">
    <name type="scientific">Basidiobolus ranarum</name>
    <dbReference type="NCBI Taxonomy" id="34480"/>
    <lineage>
        <taxon>Eukaryota</taxon>
        <taxon>Fungi</taxon>
        <taxon>Fungi incertae sedis</taxon>
        <taxon>Zoopagomycota</taxon>
        <taxon>Entomophthoromycotina</taxon>
        <taxon>Basidiobolomycetes</taxon>
        <taxon>Basidiobolales</taxon>
        <taxon>Basidiobolaceae</taxon>
        <taxon>Basidiobolus</taxon>
    </lineage>
</organism>
<keyword evidence="4" id="KW-0732">Signal</keyword>
<protein>
    <recommendedName>
        <fullName evidence="5">SH3 domain-containing protein</fullName>
    </recommendedName>
</protein>
<feature type="signal peptide" evidence="4">
    <location>
        <begin position="1"/>
        <end position="22"/>
    </location>
</feature>
<keyword evidence="1 2" id="KW-0728">SH3 domain</keyword>
<dbReference type="EMBL" id="JASJQH010000005">
    <property type="protein sequence ID" value="KAK9768802.1"/>
    <property type="molecule type" value="Genomic_DNA"/>
</dbReference>
<feature type="domain" description="SH3" evidence="5">
    <location>
        <begin position="297"/>
        <end position="358"/>
    </location>
</feature>
<keyword evidence="7" id="KW-1185">Reference proteome</keyword>
<evidence type="ECO:0000256" key="1">
    <source>
        <dbReference type="ARBA" id="ARBA00022443"/>
    </source>
</evidence>
<dbReference type="Pfam" id="PF14604">
    <property type="entry name" value="SH3_9"/>
    <property type="match status" value="1"/>
</dbReference>
<feature type="transmembrane region" description="Helical" evidence="3">
    <location>
        <begin position="240"/>
        <end position="264"/>
    </location>
</feature>
<dbReference type="InterPro" id="IPR036028">
    <property type="entry name" value="SH3-like_dom_sf"/>
</dbReference>
<evidence type="ECO:0000256" key="3">
    <source>
        <dbReference type="SAM" id="Phobius"/>
    </source>
</evidence>
<evidence type="ECO:0000313" key="6">
    <source>
        <dbReference type="EMBL" id="KAK9768802.1"/>
    </source>
</evidence>
<dbReference type="InterPro" id="IPR001452">
    <property type="entry name" value="SH3_domain"/>
</dbReference>
<keyword evidence="3" id="KW-1133">Transmembrane helix</keyword>